<dbReference type="AlphaFoldDB" id="A0A292ZMB2"/>
<sequence>MIAMSGAKMPGSVVIGRDVVDRMLHLETGRTDEALNARFGISYNSWRKIIAGRPVRSSMAARLVRRVESIEPGV</sequence>
<accession>A0A292ZMB2</accession>
<gene>
    <name evidence="1" type="ORF">SFOMI_4553</name>
</gene>
<dbReference type="Proteomes" id="UP000221538">
    <property type="component" value="Unassembled WGS sequence"/>
</dbReference>
<reference evidence="1 2" key="1">
    <citation type="journal article" date="2013" name="Biodegradation">
        <title>Occurrence of 4-tert-butylphenol (4-t-BP) biodegradation in an aquatic sample caused by the presence of Spirodela polyrrhiza and isolation of a 4-t-BP-utilizing bacterium.</title>
        <authorList>
            <person name="Ogata Y."/>
            <person name="Toyama T."/>
            <person name="Yu N."/>
            <person name="Wang X."/>
            <person name="Sei K."/>
            <person name="Ike M."/>
        </authorList>
    </citation>
    <scope>NUCLEOTIDE SEQUENCE [LARGE SCALE GENOMIC DNA]</scope>
    <source>
        <strain evidence="1 2">OMI</strain>
    </source>
</reference>
<evidence type="ECO:0000313" key="2">
    <source>
        <dbReference type="Proteomes" id="UP000221538"/>
    </source>
</evidence>
<evidence type="ECO:0008006" key="3">
    <source>
        <dbReference type="Google" id="ProtNLM"/>
    </source>
</evidence>
<name>A0A292ZMB2_SPHSA</name>
<comment type="caution">
    <text evidence="1">The sequence shown here is derived from an EMBL/GenBank/DDBJ whole genome shotgun (WGS) entry which is preliminary data.</text>
</comment>
<protein>
    <recommendedName>
        <fullName evidence="3">XRE family transcriptional regulator</fullName>
    </recommendedName>
</protein>
<evidence type="ECO:0000313" key="1">
    <source>
        <dbReference type="EMBL" id="GAY23975.1"/>
    </source>
</evidence>
<dbReference type="EMBL" id="BEWI01000032">
    <property type="protein sequence ID" value="GAY23975.1"/>
    <property type="molecule type" value="Genomic_DNA"/>
</dbReference>
<organism evidence="1 2">
    <name type="scientific">Sphingobium fuliginis (strain ATCC 27551)</name>
    <dbReference type="NCBI Taxonomy" id="336203"/>
    <lineage>
        <taxon>Bacteria</taxon>
        <taxon>Pseudomonadati</taxon>
        <taxon>Pseudomonadota</taxon>
        <taxon>Alphaproteobacteria</taxon>
        <taxon>Sphingomonadales</taxon>
        <taxon>Sphingomonadaceae</taxon>
        <taxon>Sphingobium</taxon>
    </lineage>
</organism>
<reference evidence="1 2" key="2">
    <citation type="journal article" date="2013" name="Environ. Sci. Technol.">
        <title>The 4-tert-butylphenol-utilizing bacterium Sphingobium fuliginis OMI can degrade bisphenols via phenolic ring hydroxylation and meta-cleavage pathway.</title>
        <authorList>
            <person name="Ogata Y."/>
            <person name="Goda S."/>
            <person name="Toyama T."/>
            <person name="Sei K."/>
            <person name="Ike M."/>
        </authorList>
    </citation>
    <scope>NUCLEOTIDE SEQUENCE [LARGE SCALE GENOMIC DNA]</scope>
    <source>
        <strain evidence="1 2">OMI</strain>
    </source>
</reference>
<proteinExistence type="predicted"/>